<keyword evidence="2" id="KW-1185">Reference proteome</keyword>
<gene>
    <name evidence="1" type="ORF">AMSG_05761</name>
</gene>
<dbReference type="RefSeq" id="XP_013757173.1">
    <property type="nucleotide sequence ID" value="XM_013901719.1"/>
</dbReference>
<proteinExistence type="predicted"/>
<evidence type="ECO:0000313" key="2">
    <source>
        <dbReference type="Proteomes" id="UP000054408"/>
    </source>
</evidence>
<accession>A0A0L0DCD5</accession>
<sequence length="431" mass="47620">MAAGEMVAFPGGLDVSNELPWAVLVAGEHHSIVGEGGTMGAHVSLAYIGRAYTTLRKLLPRDRIVVIAQAKETMAWLNKAASTGLPLFSPSMDEARSASRWAEREADMAEAVEMLMAEGGANYDGQDVNPQTVLNVLRGLEGGRSVLFAIYSHGWSHYVMEKDDPALSTLLATTPCDLCGDVHMPELTYNHEHSSTLTREFYAHMPYASPDDEAYGAVSHSHMPHALKYLYFQQLFETYAALIADRPNRPIVALYNFCGSGGMTKFLSRESYRRYHGVSTWPLYGMTSSGEMESSIVGLFPIWFELLDAAAREAALATTTLADLFKAVEATYLERNPELVWQEEIISTPCISCLQFQGKTRFKRLCSQCYVQYSEDPSRFDMRALRARAHGAGQVDRASDEVSSIAYNQQIHQVVANPTVADCSLDALFVP</sequence>
<dbReference type="GeneID" id="25565095"/>
<protein>
    <submittedName>
        <fullName evidence="1">Uncharacterized protein</fullName>
    </submittedName>
</protein>
<organism evidence="1 2">
    <name type="scientific">Thecamonas trahens ATCC 50062</name>
    <dbReference type="NCBI Taxonomy" id="461836"/>
    <lineage>
        <taxon>Eukaryota</taxon>
        <taxon>Apusozoa</taxon>
        <taxon>Apusomonadida</taxon>
        <taxon>Apusomonadidae</taxon>
        <taxon>Thecamonas</taxon>
    </lineage>
</organism>
<reference evidence="1 2" key="1">
    <citation type="submission" date="2010-05" db="EMBL/GenBank/DDBJ databases">
        <title>The Genome Sequence of Thecamonas trahens ATCC 50062.</title>
        <authorList>
            <consortium name="The Broad Institute Genome Sequencing Platform"/>
            <person name="Russ C."/>
            <person name="Cuomo C."/>
            <person name="Shea T."/>
            <person name="Young S.K."/>
            <person name="Zeng Q."/>
            <person name="Koehrsen M."/>
            <person name="Haas B."/>
            <person name="Borodovsky M."/>
            <person name="Guigo R."/>
            <person name="Alvarado L."/>
            <person name="Berlin A."/>
            <person name="Bochicchio J."/>
            <person name="Borenstein D."/>
            <person name="Chapman S."/>
            <person name="Chen Z."/>
            <person name="Freedman E."/>
            <person name="Gellesch M."/>
            <person name="Goldberg J."/>
            <person name="Griggs A."/>
            <person name="Gujja S."/>
            <person name="Heilman E."/>
            <person name="Heiman D."/>
            <person name="Hepburn T."/>
            <person name="Howarth C."/>
            <person name="Jen D."/>
            <person name="Larson L."/>
            <person name="Mehta T."/>
            <person name="Park D."/>
            <person name="Pearson M."/>
            <person name="Roberts A."/>
            <person name="Saif S."/>
            <person name="Shenoy N."/>
            <person name="Sisk P."/>
            <person name="Stolte C."/>
            <person name="Sykes S."/>
            <person name="Thomson T."/>
            <person name="Walk T."/>
            <person name="White J."/>
            <person name="Yandava C."/>
            <person name="Burger G."/>
            <person name="Gray M.W."/>
            <person name="Holland P.W.H."/>
            <person name="King N."/>
            <person name="Lang F.B.F."/>
            <person name="Roger A.J."/>
            <person name="Ruiz-Trillo I."/>
            <person name="Lander E."/>
            <person name="Nusbaum C."/>
        </authorList>
    </citation>
    <scope>NUCLEOTIDE SEQUENCE [LARGE SCALE GENOMIC DNA]</scope>
    <source>
        <strain evidence="1 2">ATCC 50062</strain>
    </source>
</reference>
<dbReference type="eggNOG" id="ENOG502SUWM">
    <property type="taxonomic scope" value="Eukaryota"/>
</dbReference>
<dbReference type="Proteomes" id="UP000054408">
    <property type="component" value="Unassembled WGS sequence"/>
</dbReference>
<dbReference type="EMBL" id="GL349459">
    <property type="protein sequence ID" value="KNC50004.1"/>
    <property type="molecule type" value="Genomic_DNA"/>
</dbReference>
<dbReference type="AlphaFoldDB" id="A0A0L0DCD5"/>
<evidence type="ECO:0000313" key="1">
    <source>
        <dbReference type="EMBL" id="KNC50004.1"/>
    </source>
</evidence>
<dbReference type="OrthoDB" id="432984at2759"/>
<name>A0A0L0DCD5_THETB</name>